<dbReference type="AlphaFoldDB" id="A0A7H0YHD1"/>
<proteinExistence type="predicted"/>
<geneLocation type="plasmid" evidence="1 2">
    <name>pPlas1</name>
</geneLocation>
<dbReference type="EMBL" id="CP061173">
    <property type="protein sequence ID" value="QNR70489.1"/>
    <property type="molecule type" value="Genomic_DNA"/>
</dbReference>
<accession>A0A7H0YHD1</accession>
<evidence type="ECO:0000313" key="1">
    <source>
        <dbReference type="EMBL" id="QNR70489.1"/>
    </source>
</evidence>
<sequence>MLIERLSDDKLSKEEWKFYITDHSRGDGVKALLSQYTFSTRQSTRHKFKPVKMYEGNRPGSFGRDRISKEDIVTPDDVFAEVKERIISNIIFD</sequence>
<organism evidence="1 2">
    <name type="scientific">Paenibacillus peoriae</name>
    <dbReference type="NCBI Taxonomy" id="59893"/>
    <lineage>
        <taxon>Bacteria</taxon>
        <taxon>Bacillati</taxon>
        <taxon>Bacillota</taxon>
        <taxon>Bacilli</taxon>
        <taxon>Bacillales</taxon>
        <taxon>Paenibacillaceae</taxon>
        <taxon>Paenibacillus</taxon>
    </lineage>
</organism>
<protein>
    <submittedName>
        <fullName evidence="1">Uncharacterized protein</fullName>
    </submittedName>
</protein>
<name>A0A7H0YHD1_9BACL</name>
<dbReference type="Proteomes" id="UP000516384">
    <property type="component" value="Plasmid pPlas1"/>
</dbReference>
<evidence type="ECO:0000313" key="2">
    <source>
        <dbReference type="Proteomes" id="UP000516384"/>
    </source>
</evidence>
<gene>
    <name evidence="1" type="ORF">IAQ67_28685</name>
</gene>
<dbReference type="RefSeq" id="WP_190299796.1">
    <property type="nucleotide sequence ID" value="NZ_CP061173.1"/>
</dbReference>
<keyword evidence="1" id="KW-0614">Plasmid</keyword>
<reference evidence="1 2" key="1">
    <citation type="submission" date="2020-09" db="EMBL/GenBank/DDBJ databases">
        <title>Characterization of Paenibacillus peoriae strain ZF390 with broad-spectrum antimicrobial activity as a potential biocontrol agent.</title>
        <authorList>
            <person name="Li L."/>
            <person name="Zhao Y."/>
            <person name="Li B."/>
            <person name="Xie X."/>
        </authorList>
    </citation>
    <scope>NUCLEOTIDE SEQUENCE [LARGE SCALE GENOMIC DNA]</scope>
    <source>
        <strain evidence="1 2">ZF390</strain>
        <plasmid evidence="1 2">pPlas1</plasmid>
    </source>
</reference>